<protein>
    <submittedName>
        <fullName evidence="8">LysR family transcriptional regulator</fullName>
    </submittedName>
</protein>
<proteinExistence type="inferred from homology"/>
<keyword evidence="5" id="KW-0804">Transcription</keyword>
<dbReference type="PANTHER" id="PTHR30346:SF0">
    <property type="entry name" value="HCA OPERON TRANSCRIPTIONAL ACTIVATOR HCAR"/>
    <property type="match status" value="1"/>
</dbReference>
<dbReference type="SUPFAM" id="SSF53850">
    <property type="entry name" value="Periplasmic binding protein-like II"/>
    <property type="match status" value="1"/>
</dbReference>
<dbReference type="AlphaFoldDB" id="A0A7X6R248"/>
<reference evidence="8 9" key="1">
    <citation type="submission" date="2020-04" db="EMBL/GenBank/DDBJ databases">
        <title>MicrobeNet Type strains.</title>
        <authorList>
            <person name="Nicholson A.C."/>
        </authorList>
    </citation>
    <scope>NUCLEOTIDE SEQUENCE [LARGE SCALE GENOMIC DNA]</scope>
    <source>
        <strain evidence="8 9">DSM 44956</strain>
    </source>
</reference>
<dbReference type="Proteomes" id="UP000540698">
    <property type="component" value="Unassembled WGS sequence"/>
</dbReference>
<dbReference type="PROSITE" id="PS50931">
    <property type="entry name" value="HTH_LYSR"/>
    <property type="match status" value="1"/>
</dbReference>
<keyword evidence="4" id="KW-0010">Activator</keyword>
<keyword evidence="3" id="KW-0238">DNA-binding</keyword>
<dbReference type="Gene3D" id="1.10.10.10">
    <property type="entry name" value="Winged helix-like DNA-binding domain superfamily/Winged helix DNA-binding domain"/>
    <property type="match status" value="1"/>
</dbReference>
<dbReference type="GO" id="GO:0032993">
    <property type="term" value="C:protein-DNA complex"/>
    <property type="evidence" value="ECO:0007669"/>
    <property type="project" value="TreeGrafter"/>
</dbReference>
<keyword evidence="9" id="KW-1185">Reference proteome</keyword>
<dbReference type="PRINTS" id="PR00039">
    <property type="entry name" value="HTHLYSR"/>
</dbReference>
<dbReference type="GO" id="GO:0003700">
    <property type="term" value="F:DNA-binding transcription factor activity"/>
    <property type="evidence" value="ECO:0007669"/>
    <property type="project" value="InterPro"/>
</dbReference>
<sequence>MDRLETRELAYFLAAADELHFGRAAGRLGIAQPALSKTIQRLERRLGVSLFERTSRVVELTAAGRVLAREARTVLDAVSAATARTQRAGTRDPRLILAVKPGGDAGLLPAILAAYEREPDVPPVEVVFSGDRTGMLLAGKADAALLYTPPDDVRGLDTETLLSDPPVAVLPISHPLAHRADLCMADLAGENLHKYPTDVNAIRSISELMHLIALRRTVAVLPESLTTPLREDLTTVAMTDVPPSVLLLAWPAHSTSQSVAALTRAAANAAAARRTSEACGHATAAIDTIGPPEILGRLPSSGASGSRNGR</sequence>
<name>A0A7X6R248_9NOCA</name>
<dbReference type="FunFam" id="1.10.10.10:FF:000001">
    <property type="entry name" value="LysR family transcriptional regulator"/>
    <property type="match status" value="1"/>
</dbReference>
<gene>
    <name evidence="8" type="ORF">HGB38_06875</name>
</gene>
<evidence type="ECO:0000313" key="9">
    <source>
        <dbReference type="Proteomes" id="UP000540698"/>
    </source>
</evidence>
<evidence type="ECO:0000256" key="5">
    <source>
        <dbReference type="ARBA" id="ARBA00023163"/>
    </source>
</evidence>
<comment type="similarity">
    <text evidence="1">Belongs to the LysR transcriptional regulatory family.</text>
</comment>
<keyword evidence="2" id="KW-0805">Transcription regulation</keyword>
<evidence type="ECO:0000256" key="6">
    <source>
        <dbReference type="SAM" id="MobiDB-lite"/>
    </source>
</evidence>
<dbReference type="Pfam" id="PF00126">
    <property type="entry name" value="HTH_1"/>
    <property type="match status" value="1"/>
</dbReference>
<comment type="caution">
    <text evidence="8">The sequence shown here is derived from an EMBL/GenBank/DDBJ whole genome shotgun (WGS) entry which is preliminary data.</text>
</comment>
<dbReference type="InterPro" id="IPR005119">
    <property type="entry name" value="LysR_subst-bd"/>
</dbReference>
<evidence type="ECO:0000313" key="8">
    <source>
        <dbReference type="EMBL" id="NKY25943.1"/>
    </source>
</evidence>
<dbReference type="EMBL" id="JAAXOS010000003">
    <property type="protein sequence ID" value="NKY25943.1"/>
    <property type="molecule type" value="Genomic_DNA"/>
</dbReference>
<dbReference type="SUPFAM" id="SSF46785">
    <property type="entry name" value="Winged helix' DNA-binding domain"/>
    <property type="match status" value="1"/>
</dbReference>
<feature type="region of interest" description="Disordered" evidence="6">
    <location>
        <begin position="291"/>
        <end position="310"/>
    </location>
</feature>
<feature type="domain" description="HTH lysR-type" evidence="7">
    <location>
        <begin position="4"/>
        <end position="61"/>
    </location>
</feature>
<organism evidence="8 9">
    <name type="scientific">Nocardia gamkensis</name>
    <dbReference type="NCBI Taxonomy" id="352869"/>
    <lineage>
        <taxon>Bacteria</taxon>
        <taxon>Bacillati</taxon>
        <taxon>Actinomycetota</taxon>
        <taxon>Actinomycetes</taxon>
        <taxon>Mycobacteriales</taxon>
        <taxon>Nocardiaceae</taxon>
        <taxon>Nocardia</taxon>
    </lineage>
</organism>
<evidence type="ECO:0000256" key="2">
    <source>
        <dbReference type="ARBA" id="ARBA00023015"/>
    </source>
</evidence>
<dbReference type="RefSeq" id="WP_084499151.1">
    <property type="nucleotide sequence ID" value="NZ_JAAXOS010000003.1"/>
</dbReference>
<dbReference type="InterPro" id="IPR000847">
    <property type="entry name" value="LysR_HTH_N"/>
</dbReference>
<dbReference type="PANTHER" id="PTHR30346">
    <property type="entry name" value="TRANSCRIPTIONAL DUAL REGULATOR HCAR-RELATED"/>
    <property type="match status" value="1"/>
</dbReference>
<dbReference type="Pfam" id="PF03466">
    <property type="entry name" value="LysR_substrate"/>
    <property type="match status" value="1"/>
</dbReference>
<evidence type="ECO:0000256" key="1">
    <source>
        <dbReference type="ARBA" id="ARBA00009437"/>
    </source>
</evidence>
<evidence type="ECO:0000256" key="3">
    <source>
        <dbReference type="ARBA" id="ARBA00023125"/>
    </source>
</evidence>
<dbReference type="GO" id="GO:0003677">
    <property type="term" value="F:DNA binding"/>
    <property type="evidence" value="ECO:0007669"/>
    <property type="project" value="UniProtKB-KW"/>
</dbReference>
<dbReference type="Gene3D" id="3.40.190.10">
    <property type="entry name" value="Periplasmic binding protein-like II"/>
    <property type="match status" value="2"/>
</dbReference>
<feature type="compositionally biased region" description="Polar residues" evidence="6">
    <location>
        <begin position="301"/>
        <end position="310"/>
    </location>
</feature>
<dbReference type="InterPro" id="IPR036390">
    <property type="entry name" value="WH_DNA-bd_sf"/>
</dbReference>
<evidence type="ECO:0000256" key="4">
    <source>
        <dbReference type="ARBA" id="ARBA00023159"/>
    </source>
</evidence>
<evidence type="ECO:0000259" key="7">
    <source>
        <dbReference type="PROSITE" id="PS50931"/>
    </source>
</evidence>
<dbReference type="InterPro" id="IPR036388">
    <property type="entry name" value="WH-like_DNA-bd_sf"/>
</dbReference>
<accession>A0A7X6R248</accession>